<keyword evidence="4" id="KW-0539">Nucleus</keyword>
<keyword evidence="3" id="KW-0804">Transcription</keyword>
<dbReference type="InterPro" id="IPR003441">
    <property type="entry name" value="NAC-dom"/>
</dbReference>
<dbReference type="GO" id="GO:0003677">
    <property type="term" value="F:DNA binding"/>
    <property type="evidence" value="ECO:0007669"/>
    <property type="project" value="UniProtKB-KW"/>
</dbReference>
<evidence type="ECO:0000259" key="5">
    <source>
        <dbReference type="PROSITE" id="PS51005"/>
    </source>
</evidence>
<keyword evidence="7" id="KW-1185">Reference proteome</keyword>
<keyword evidence="1" id="KW-0805">Transcription regulation</keyword>
<evidence type="ECO:0000256" key="3">
    <source>
        <dbReference type="ARBA" id="ARBA00023163"/>
    </source>
</evidence>
<proteinExistence type="predicted"/>
<name>A0A4U6U309_SETVI</name>
<evidence type="ECO:0000313" key="6">
    <source>
        <dbReference type="EMBL" id="TKW07709.1"/>
    </source>
</evidence>
<dbReference type="InterPro" id="IPR036093">
    <property type="entry name" value="NAC_dom_sf"/>
</dbReference>
<dbReference type="EMBL" id="CM016558">
    <property type="protein sequence ID" value="TKW07709.1"/>
    <property type="molecule type" value="Genomic_DNA"/>
</dbReference>
<evidence type="ECO:0000313" key="7">
    <source>
        <dbReference type="Proteomes" id="UP000298652"/>
    </source>
</evidence>
<dbReference type="Gramene" id="TKW07709">
    <property type="protein sequence ID" value="TKW07709"/>
    <property type="gene ID" value="SEVIR_7G325200v2"/>
</dbReference>
<sequence>MMVNSPPTAIGESLVTGHETGSEMRTLVEEDGAGRHVAVYDAHVVWSAPLHDAVRPVVHHADVDACEPGDLAAQFRPLPKTGDRYFITSRKKGARVAGPGSWNLQSTKAVKGGADQAEVVGEIKKFRYKKCGVFTDWLMDEFSTCCSEEPAAVDTFVLCKIYVSPKAAKNSAARQESAAFFAQPAPLPAVVMTQAAPKRPAPPQVSEPP</sequence>
<keyword evidence="2" id="KW-0238">DNA-binding</keyword>
<gene>
    <name evidence="6" type="ORF">SEVIR_7G325200v2</name>
</gene>
<accession>A0A4U6U309</accession>
<reference evidence="6" key="1">
    <citation type="submission" date="2019-03" db="EMBL/GenBank/DDBJ databases">
        <title>WGS assembly of Setaria viridis.</title>
        <authorList>
            <person name="Huang P."/>
            <person name="Jenkins J."/>
            <person name="Grimwood J."/>
            <person name="Barry K."/>
            <person name="Healey A."/>
            <person name="Mamidi S."/>
            <person name="Sreedasyam A."/>
            <person name="Shu S."/>
            <person name="Feldman M."/>
            <person name="Wu J."/>
            <person name="Yu Y."/>
            <person name="Chen C."/>
            <person name="Johnson J."/>
            <person name="Rokhsar D."/>
            <person name="Baxter I."/>
            <person name="Schmutz J."/>
            <person name="Brutnell T."/>
            <person name="Kellogg E."/>
        </authorList>
    </citation>
    <scope>NUCLEOTIDE SEQUENCE [LARGE SCALE GENOMIC DNA]</scope>
</reference>
<dbReference type="Proteomes" id="UP000298652">
    <property type="component" value="Chromosome 7"/>
</dbReference>
<dbReference type="GO" id="GO:0006355">
    <property type="term" value="P:regulation of DNA-templated transcription"/>
    <property type="evidence" value="ECO:0007669"/>
    <property type="project" value="InterPro"/>
</dbReference>
<feature type="domain" description="NAC" evidence="5">
    <location>
        <begin position="23"/>
        <end position="164"/>
    </location>
</feature>
<dbReference type="OMA" id="HADVDAC"/>
<dbReference type="Gene3D" id="2.170.150.80">
    <property type="entry name" value="NAC domain"/>
    <property type="match status" value="1"/>
</dbReference>
<dbReference type="PANTHER" id="PTHR31719:SF134">
    <property type="entry name" value="NAC DOMAIN-CONTAINING PROTEIN 104"/>
    <property type="match status" value="1"/>
</dbReference>
<dbReference type="PANTHER" id="PTHR31719">
    <property type="entry name" value="NAC TRANSCRIPTION FACTOR 56"/>
    <property type="match status" value="1"/>
</dbReference>
<dbReference type="SUPFAM" id="SSF101941">
    <property type="entry name" value="NAC domain"/>
    <property type="match status" value="1"/>
</dbReference>
<organism evidence="6 7">
    <name type="scientific">Setaria viridis</name>
    <name type="common">Green bristlegrass</name>
    <name type="synonym">Setaria italica subsp. viridis</name>
    <dbReference type="NCBI Taxonomy" id="4556"/>
    <lineage>
        <taxon>Eukaryota</taxon>
        <taxon>Viridiplantae</taxon>
        <taxon>Streptophyta</taxon>
        <taxon>Embryophyta</taxon>
        <taxon>Tracheophyta</taxon>
        <taxon>Spermatophyta</taxon>
        <taxon>Magnoliopsida</taxon>
        <taxon>Liliopsida</taxon>
        <taxon>Poales</taxon>
        <taxon>Poaceae</taxon>
        <taxon>PACMAD clade</taxon>
        <taxon>Panicoideae</taxon>
        <taxon>Panicodae</taxon>
        <taxon>Paniceae</taxon>
        <taxon>Cenchrinae</taxon>
        <taxon>Setaria</taxon>
    </lineage>
</organism>
<dbReference type="GO" id="GO:0048731">
    <property type="term" value="P:system development"/>
    <property type="evidence" value="ECO:0007669"/>
    <property type="project" value="TreeGrafter"/>
</dbReference>
<protein>
    <recommendedName>
        <fullName evidence="5">NAC domain-containing protein</fullName>
    </recommendedName>
</protein>
<evidence type="ECO:0000256" key="4">
    <source>
        <dbReference type="ARBA" id="ARBA00023242"/>
    </source>
</evidence>
<dbReference type="AlphaFoldDB" id="A0A4U6U309"/>
<dbReference type="PROSITE" id="PS51005">
    <property type="entry name" value="NAC"/>
    <property type="match status" value="1"/>
</dbReference>
<evidence type="ECO:0000256" key="2">
    <source>
        <dbReference type="ARBA" id="ARBA00023125"/>
    </source>
</evidence>
<evidence type="ECO:0000256" key="1">
    <source>
        <dbReference type="ARBA" id="ARBA00023015"/>
    </source>
</evidence>
<dbReference type="Pfam" id="PF02365">
    <property type="entry name" value="NAM"/>
    <property type="match status" value="1"/>
</dbReference>